<evidence type="ECO:0000256" key="1">
    <source>
        <dbReference type="SAM" id="MobiDB-lite"/>
    </source>
</evidence>
<dbReference type="AlphaFoldDB" id="A0A918EB44"/>
<sequence>MHSAGQGRPRTLRQAPPRVQPRRGPGDVLAGLGALVLLVALVGGVPYALLRFAGPPISPELLDLDLLTSSVGPSTIMAVLVVFVWLAWLQLAVCVVVEVYAGVRQVGMPARVPLSGGTQALANKLVSAVLLLFTAGAVVVPIAAMAAPPAPPPMTAVAFTAPVVEQPEEARQSKKVYVVQPPHGRHHESLWEIAEKCLGDGRRYPEIFKLNQHKEQPDGARLRMADLIRPGWVLDMPDDARNTHVVPATQARTQTLEEHPAKPGGGERAIVRDHVDRSATQKQGVAKPEVRDSRPQDSVQMQPAADGLELVDFLAGASLAAAGLLAVLGRRRREQLWHRLFGHRVIRPRGDAAEVEVALRLGADAPGARILDLGLRLLGAELAAANRTPPTVYGAHLSARTLDLWIHPPDGDPPVPWTVKDGGQVWRLAAHEGRLLEDQPGGAPYPGLVSIGTDQSGRVLVDLEAAQGLINIRGPQTTAALAALAVELATNRWSDGMRITLVGFGEELTAIAPDRIRAVGSLAAALPELEATAAPRQEVLTGRITGRPRDAHYLLSAVAPTHEEARRLALLARNDTAGYVVTGDVPHATWTWEITEDGLARIPELGFEVTAQLLPRRHYRALIELFRTADRMDGEVIPEAQPLVDLHPPAVEIRLLGPLEVVGPEPMEQGRMALATELLVYLATHPGGVHPVVLGGVLWPRGVQAMVRDATIARVADWLGPRHLRTDQAGRLTLGPDVRTDWVLFRELVRRSHDDPTARALLLERALGLVSGPLLSGRPEGRYAWLAGDELEYDVSAEVADAAHRLCELRLAEGDPDAAIAAVRAGLLLATDDESLWRDLLRATHATGDLGRLRAVVEGLTRRSASHPHSGGMAPETEALIDELLPSWRLHVVRESTA</sequence>
<feature type="transmembrane region" description="Helical" evidence="2">
    <location>
        <begin position="76"/>
        <end position="100"/>
    </location>
</feature>
<dbReference type="SUPFAM" id="SSF48452">
    <property type="entry name" value="TPR-like"/>
    <property type="match status" value="1"/>
</dbReference>
<name>A0A918EB44_9ACTN</name>
<feature type="region of interest" description="Disordered" evidence="1">
    <location>
        <begin position="1"/>
        <end position="23"/>
    </location>
</feature>
<evidence type="ECO:0000313" key="5">
    <source>
        <dbReference type="Proteomes" id="UP000660745"/>
    </source>
</evidence>
<dbReference type="InterPro" id="IPR011990">
    <property type="entry name" value="TPR-like_helical_dom_sf"/>
</dbReference>
<proteinExistence type="predicted"/>
<keyword evidence="2" id="KW-0812">Transmembrane</keyword>
<evidence type="ECO:0000313" key="4">
    <source>
        <dbReference type="EMBL" id="GGP17475.1"/>
    </source>
</evidence>
<keyword evidence="5" id="KW-1185">Reference proteome</keyword>
<keyword evidence="2" id="KW-1133">Transmembrane helix</keyword>
<feature type="transmembrane region" description="Helical" evidence="2">
    <location>
        <begin position="28"/>
        <end position="49"/>
    </location>
</feature>
<dbReference type="Gene3D" id="1.25.40.10">
    <property type="entry name" value="Tetratricopeptide repeat domain"/>
    <property type="match status" value="1"/>
</dbReference>
<organism evidence="4 5">
    <name type="scientific">Nonomuraea glycinis</name>
    <dbReference type="NCBI Taxonomy" id="2047744"/>
    <lineage>
        <taxon>Bacteria</taxon>
        <taxon>Bacillati</taxon>
        <taxon>Actinomycetota</taxon>
        <taxon>Actinomycetes</taxon>
        <taxon>Streptosporangiales</taxon>
        <taxon>Streptosporangiaceae</taxon>
        <taxon>Nonomuraea</taxon>
    </lineage>
</organism>
<reference evidence="4" key="1">
    <citation type="journal article" date="2014" name="Int. J. Syst. Evol. Microbiol.">
        <title>Complete genome sequence of Corynebacterium casei LMG S-19264T (=DSM 44701T), isolated from a smear-ripened cheese.</title>
        <authorList>
            <consortium name="US DOE Joint Genome Institute (JGI-PGF)"/>
            <person name="Walter F."/>
            <person name="Albersmeier A."/>
            <person name="Kalinowski J."/>
            <person name="Ruckert C."/>
        </authorList>
    </citation>
    <scope>NUCLEOTIDE SEQUENCE</scope>
    <source>
        <strain evidence="4">CGMCC 4.7430</strain>
    </source>
</reference>
<dbReference type="EMBL" id="BMNK01000024">
    <property type="protein sequence ID" value="GGP17475.1"/>
    <property type="molecule type" value="Genomic_DNA"/>
</dbReference>
<dbReference type="Proteomes" id="UP000660745">
    <property type="component" value="Unassembled WGS sequence"/>
</dbReference>
<dbReference type="InterPro" id="IPR036779">
    <property type="entry name" value="LysM_dom_sf"/>
</dbReference>
<feature type="transmembrane region" description="Helical" evidence="2">
    <location>
        <begin position="121"/>
        <end position="144"/>
    </location>
</feature>
<dbReference type="CDD" id="cd00118">
    <property type="entry name" value="LysM"/>
    <property type="match status" value="1"/>
</dbReference>
<dbReference type="Pfam" id="PF03704">
    <property type="entry name" value="BTAD"/>
    <property type="match status" value="1"/>
</dbReference>
<gene>
    <name evidence="4" type="ORF">GCM10012278_85980</name>
</gene>
<dbReference type="InterPro" id="IPR052196">
    <property type="entry name" value="Bact_Kbp"/>
</dbReference>
<reference evidence="4" key="2">
    <citation type="submission" date="2020-09" db="EMBL/GenBank/DDBJ databases">
        <authorList>
            <person name="Sun Q."/>
            <person name="Zhou Y."/>
        </authorList>
    </citation>
    <scope>NUCLEOTIDE SEQUENCE</scope>
    <source>
        <strain evidence="4">CGMCC 4.7430</strain>
    </source>
</reference>
<dbReference type="InterPro" id="IPR018392">
    <property type="entry name" value="LysM"/>
</dbReference>
<dbReference type="RefSeq" id="WP_268241373.1">
    <property type="nucleotide sequence ID" value="NZ_BMNK01000024.1"/>
</dbReference>
<feature type="region of interest" description="Disordered" evidence="1">
    <location>
        <begin position="277"/>
        <end position="298"/>
    </location>
</feature>
<comment type="caution">
    <text evidence="4">The sequence shown here is derived from an EMBL/GenBank/DDBJ whole genome shotgun (WGS) entry which is preliminary data.</text>
</comment>
<feature type="domain" description="Bacterial transcriptional activator" evidence="3">
    <location>
        <begin position="740"/>
        <end position="885"/>
    </location>
</feature>
<dbReference type="PANTHER" id="PTHR34700:SF4">
    <property type="entry name" value="PHAGE-LIKE ELEMENT PBSX PROTEIN XKDP"/>
    <property type="match status" value="1"/>
</dbReference>
<evidence type="ECO:0000259" key="3">
    <source>
        <dbReference type="SMART" id="SM01043"/>
    </source>
</evidence>
<dbReference type="Gene3D" id="3.10.350.10">
    <property type="entry name" value="LysM domain"/>
    <property type="match status" value="1"/>
</dbReference>
<dbReference type="InterPro" id="IPR005158">
    <property type="entry name" value="BTAD"/>
</dbReference>
<dbReference type="PANTHER" id="PTHR34700">
    <property type="entry name" value="POTASSIUM BINDING PROTEIN KBP"/>
    <property type="match status" value="1"/>
</dbReference>
<evidence type="ECO:0000256" key="2">
    <source>
        <dbReference type="SAM" id="Phobius"/>
    </source>
</evidence>
<accession>A0A918EB44</accession>
<keyword evidence="2" id="KW-0472">Membrane</keyword>
<dbReference type="SMART" id="SM01043">
    <property type="entry name" value="BTAD"/>
    <property type="match status" value="1"/>
</dbReference>
<protein>
    <recommendedName>
        <fullName evidence="3">Bacterial transcriptional activator domain-containing protein</fullName>
    </recommendedName>
</protein>